<dbReference type="Proteomes" id="UP001501521">
    <property type="component" value="Unassembled WGS sequence"/>
</dbReference>
<proteinExistence type="predicted"/>
<comment type="caution">
    <text evidence="2">The sequence shown here is derived from an EMBL/GenBank/DDBJ whole genome shotgun (WGS) entry which is preliminary data.</text>
</comment>
<evidence type="ECO:0000256" key="1">
    <source>
        <dbReference type="SAM" id="MobiDB-lite"/>
    </source>
</evidence>
<evidence type="ECO:0000313" key="2">
    <source>
        <dbReference type="EMBL" id="GAA4903907.1"/>
    </source>
</evidence>
<evidence type="ECO:0000313" key="3">
    <source>
        <dbReference type="Proteomes" id="UP001501521"/>
    </source>
</evidence>
<dbReference type="RefSeq" id="WP_345583094.1">
    <property type="nucleotide sequence ID" value="NZ_BAABLV010000036.1"/>
</dbReference>
<gene>
    <name evidence="2" type="ORF">GCM10025789_23650</name>
</gene>
<organism evidence="2 3">
    <name type="scientific">Tessaracoccus lubricantis</name>
    <dbReference type="NCBI Taxonomy" id="545543"/>
    <lineage>
        <taxon>Bacteria</taxon>
        <taxon>Bacillati</taxon>
        <taxon>Actinomycetota</taxon>
        <taxon>Actinomycetes</taxon>
        <taxon>Propionibacteriales</taxon>
        <taxon>Propionibacteriaceae</taxon>
        <taxon>Tessaracoccus</taxon>
    </lineage>
</organism>
<protein>
    <submittedName>
        <fullName evidence="2">Uncharacterized protein</fullName>
    </submittedName>
</protein>
<dbReference type="EMBL" id="BAABLV010000036">
    <property type="protein sequence ID" value="GAA4903907.1"/>
    <property type="molecule type" value="Genomic_DNA"/>
</dbReference>
<reference evidence="3" key="1">
    <citation type="journal article" date="2019" name="Int. J. Syst. Evol. Microbiol.">
        <title>The Global Catalogue of Microorganisms (GCM) 10K type strain sequencing project: providing services to taxonomists for standard genome sequencing and annotation.</title>
        <authorList>
            <consortium name="The Broad Institute Genomics Platform"/>
            <consortium name="The Broad Institute Genome Sequencing Center for Infectious Disease"/>
            <person name="Wu L."/>
            <person name="Ma J."/>
        </authorList>
    </citation>
    <scope>NUCLEOTIDE SEQUENCE [LARGE SCALE GENOMIC DNA]</scope>
    <source>
        <strain evidence="3">JCM 19125</strain>
    </source>
</reference>
<name>A0ABP9FI55_9ACTN</name>
<feature type="region of interest" description="Disordered" evidence="1">
    <location>
        <begin position="50"/>
        <end position="71"/>
    </location>
</feature>
<accession>A0ABP9FI55</accession>
<sequence>MPRRVLTKDTIDQLLASGTSEIRLTAGDIVTALAKEYALERGLRLVPAHDASPATSARPEPTVTQPPDADGVGIAVREAVVAALGYEPDGLDSAISKALKK</sequence>
<keyword evidence="3" id="KW-1185">Reference proteome</keyword>